<evidence type="ECO:0000313" key="2">
    <source>
        <dbReference type="Proteomes" id="UP000317648"/>
    </source>
</evidence>
<dbReference type="InterPro" id="IPR006311">
    <property type="entry name" value="TAT_signal"/>
</dbReference>
<dbReference type="InterPro" id="IPR017850">
    <property type="entry name" value="Alkaline_phosphatase_core_sf"/>
</dbReference>
<evidence type="ECO:0000313" key="1">
    <source>
        <dbReference type="EMBL" id="QDU95565.1"/>
    </source>
</evidence>
<reference evidence="1 2" key="1">
    <citation type="submission" date="2019-02" db="EMBL/GenBank/DDBJ databases">
        <title>Deep-cultivation of Planctomycetes and their phenomic and genomic characterization uncovers novel biology.</title>
        <authorList>
            <person name="Wiegand S."/>
            <person name="Jogler M."/>
            <person name="Boedeker C."/>
            <person name="Pinto D."/>
            <person name="Vollmers J."/>
            <person name="Rivas-Marin E."/>
            <person name="Kohn T."/>
            <person name="Peeters S.H."/>
            <person name="Heuer A."/>
            <person name="Rast P."/>
            <person name="Oberbeckmann S."/>
            <person name="Bunk B."/>
            <person name="Jeske O."/>
            <person name="Meyerdierks A."/>
            <person name="Storesund J.E."/>
            <person name="Kallscheuer N."/>
            <person name="Luecker S."/>
            <person name="Lage O.M."/>
            <person name="Pohl T."/>
            <person name="Merkel B.J."/>
            <person name="Hornburger P."/>
            <person name="Mueller R.-W."/>
            <person name="Bruemmer F."/>
            <person name="Labrenz M."/>
            <person name="Spormann A.M."/>
            <person name="Op den Camp H."/>
            <person name="Overmann J."/>
            <person name="Amann R."/>
            <person name="Jetten M.S.M."/>
            <person name="Mascher T."/>
            <person name="Medema M.H."/>
            <person name="Devos D.P."/>
            <person name="Kaster A.-K."/>
            <person name="Ovreas L."/>
            <person name="Rohde M."/>
            <person name="Galperin M.Y."/>
            <person name="Jogler C."/>
        </authorList>
    </citation>
    <scope>NUCLEOTIDE SEQUENCE [LARGE SCALE GENOMIC DNA]</scope>
    <source>
        <strain evidence="1 2">Pla85_3_4</strain>
    </source>
</reference>
<dbReference type="PROSITE" id="PS51318">
    <property type="entry name" value="TAT"/>
    <property type="match status" value="1"/>
</dbReference>
<protein>
    <recommendedName>
        <fullName evidence="3">Sulfatase</fullName>
    </recommendedName>
</protein>
<dbReference type="PANTHER" id="PTHR43737">
    <property type="entry name" value="BLL7424 PROTEIN"/>
    <property type="match status" value="1"/>
</dbReference>
<dbReference type="Pfam" id="PF07394">
    <property type="entry name" value="DUF1501"/>
    <property type="match status" value="1"/>
</dbReference>
<dbReference type="AlphaFoldDB" id="A0A518DUQ1"/>
<dbReference type="EMBL" id="CP036433">
    <property type="protein sequence ID" value="QDU95565.1"/>
    <property type="molecule type" value="Genomic_DNA"/>
</dbReference>
<dbReference type="InterPro" id="IPR010869">
    <property type="entry name" value="DUF1501"/>
</dbReference>
<sequence>MTKLPPFDRRQFLAASSLAGGATLLGANGLPALSAADHPQPEALADSCIFIWLGGGACHLDTWDPKRKSTGKTDPGSYYDAIDTAIPGVQVCAPLKRMANLMDRTAVLRTINHDVINEHAAATNRVHTGRPPTGTTIYPSIGSIVSHQLGPRGDGVPAYVVMGYPSASRGPGFLGARHSYVYLTDTELGPAGLQPRPEVTAARMARRQRMLSTLREDFLARNSGPGPVDDYIAASQEGDRLAGPKFMSVFDLKSEPESLREEFGGEFGQRCLLARRLVESGVRFVEVSFNLNFINGTGWDTHNAGQLNQHLLIDQLDQALASLILDLEKRNRLDKTLIVVATEFGRPPEFDGGGGRGHQPQAFSVLLAGGGLKTGQAVGTTDELAKKIVDRPISVPDLHATIHRTLGINHTTELYDGDRPVPITDRGEPVAELFS</sequence>
<gene>
    <name evidence="1" type="ORF">Pla8534_33810</name>
</gene>
<accession>A0A518DUQ1</accession>
<dbReference type="RefSeq" id="WP_145054286.1">
    <property type="nucleotide sequence ID" value="NZ_CP036433.1"/>
</dbReference>
<dbReference type="OrthoDB" id="127333at2"/>
<dbReference type="PANTHER" id="PTHR43737:SF1">
    <property type="entry name" value="DUF1501 DOMAIN-CONTAINING PROTEIN"/>
    <property type="match status" value="1"/>
</dbReference>
<dbReference type="Proteomes" id="UP000317648">
    <property type="component" value="Chromosome"/>
</dbReference>
<evidence type="ECO:0008006" key="3">
    <source>
        <dbReference type="Google" id="ProtNLM"/>
    </source>
</evidence>
<name>A0A518DUQ1_9BACT</name>
<dbReference type="KEGG" id="lcre:Pla8534_33810"/>
<organism evidence="1 2">
    <name type="scientific">Lignipirellula cremea</name>
    <dbReference type="NCBI Taxonomy" id="2528010"/>
    <lineage>
        <taxon>Bacteria</taxon>
        <taxon>Pseudomonadati</taxon>
        <taxon>Planctomycetota</taxon>
        <taxon>Planctomycetia</taxon>
        <taxon>Pirellulales</taxon>
        <taxon>Pirellulaceae</taxon>
        <taxon>Lignipirellula</taxon>
    </lineage>
</organism>
<proteinExistence type="predicted"/>
<keyword evidence="2" id="KW-1185">Reference proteome</keyword>
<dbReference type="SUPFAM" id="SSF53649">
    <property type="entry name" value="Alkaline phosphatase-like"/>
    <property type="match status" value="1"/>
</dbReference>